<evidence type="ECO:0000313" key="2">
    <source>
        <dbReference type="EMBL" id="MBB5479168.1"/>
    </source>
</evidence>
<keyword evidence="1" id="KW-0472">Membrane</keyword>
<keyword evidence="1" id="KW-0812">Transmembrane</keyword>
<keyword evidence="1" id="KW-1133">Transmembrane helix</keyword>
<dbReference type="AlphaFoldDB" id="A0A840W1X4"/>
<feature type="transmembrane region" description="Helical" evidence="1">
    <location>
        <begin position="52"/>
        <end position="74"/>
    </location>
</feature>
<reference evidence="2 3" key="1">
    <citation type="submission" date="2020-08" db="EMBL/GenBank/DDBJ databases">
        <title>Sequencing the genomes of 1000 actinobacteria strains.</title>
        <authorList>
            <person name="Klenk H.-P."/>
        </authorList>
    </citation>
    <scope>NUCLEOTIDE SEQUENCE [LARGE SCALE GENOMIC DNA]</scope>
    <source>
        <strain evidence="2 3">DSM 103125</strain>
    </source>
</reference>
<name>A0A840W1X4_9ACTN</name>
<evidence type="ECO:0008006" key="4">
    <source>
        <dbReference type="Google" id="ProtNLM"/>
    </source>
</evidence>
<evidence type="ECO:0000313" key="3">
    <source>
        <dbReference type="Proteomes" id="UP000586947"/>
    </source>
</evidence>
<evidence type="ECO:0000256" key="1">
    <source>
        <dbReference type="SAM" id="Phobius"/>
    </source>
</evidence>
<keyword evidence="3" id="KW-1185">Reference proteome</keyword>
<dbReference type="EMBL" id="JACHDP010000001">
    <property type="protein sequence ID" value="MBB5479168.1"/>
    <property type="molecule type" value="Genomic_DNA"/>
</dbReference>
<comment type="caution">
    <text evidence="2">The sequence shown here is derived from an EMBL/GenBank/DDBJ whole genome shotgun (WGS) entry which is preliminary data.</text>
</comment>
<protein>
    <recommendedName>
        <fullName evidence="4">DUF4307 domain-containing protein</fullName>
    </recommendedName>
</protein>
<organism evidence="2 3">
    <name type="scientific">Micromonospora parathelypteridis</name>
    <dbReference type="NCBI Taxonomy" id="1839617"/>
    <lineage>
        <taxon>Bacteria</taxon>
        <taxon>Bacillati</taxon>
        <taxon>Actinomycetota</taxon>
        <taxon>Actinomycetes</taxon>
        <taxon>Micromonosporales</taxon>
        <taxon>Micromonosporaceae</taxon>
        <taxon>Micromonospora</taxon>
    </lineage>
</organism>
<dbReference type="InterPro" id="IPR025443">
    <property type="entry name" value="DUF4307"/>
</dbReference>
<gene>
    <name evidence="2" type="ORF">HNR20_003673</name>
</gene>
<dbReference type="Proteomes" id="UP000586947">
    <property type="component" value="Unassembled WGS sequence"/>
</dbReference>
<accession>A0A840W1X4</accession>
<sequence length="165" mass="17816">MDSVILADAADNNARRYPPVTETHATISAGAPVFPAGRYGRRRASGGKRRRTLLAALVLVALVSTLTVISFRLYRQYGDPAYDAQVITYTDITDSQVLVDFRVTVPAGGSAVCVLRARTHAGAEVGRDQVTVTAEPGNRHVTARHRLATTERPFIGEVLRCQPAS</sequence>
<proteinExistence type="predicted"/>
<dbReference type="Pfam" id="PF14155">
    <property type="entry name" value="DUF4307"/>
    <property type="match status" value="1"/>
</dbReference>